<dbReference type="Proteomes" id="UP001160625">
    <property type="component" value="Unassembled WGS sequence"/>
</dbReference>
<dbReference type="PRINTS" id="PR00111">
    <property type="entry name" value="ABHYDROLASE"/>
</dbReference>
<sequence length="285" mass="31777">MSAPVSREFRSRRLRLHYLEWGNDDAPTIILVHGGNDHARSWDFVADRLRGDYRIFAPDLRGHGDSDWSPDGHYSLTANAIDLAELIRHERLAPATIVAHSYGAMTALHHAALFPEQVARLVAIEGIVTRSQTDETVRDRIRTHYDRQRAFIDKTAPRYATIEDAAARMKVTNPRLSAEMAHHLALHGTRPGADGGHSWKFDPLVRLRTPIDLSPEEEFGLYAQIACPVLMLQGDESTFRIGPDDPRAGAIPDGRLVTLEGAGHWVQHDRLDGVVEAIRGFLSPA</sequence>
<dbReference type="GO" id="GO:0016787">
    <property type="term" value="F:hydrolase activity"/>
    <property type="evidence" value="ECO:0007669"/>
    <property type="project" value="UniProtKB-KW"/>
</dbReference>
<evidence type="ECO:0000313" key="4">
    <source>
        <dbReference type="EMBL" id="MDH7638677.1"/>
    </source>
</evidence>
<dbReference type="Pfam" id="PF12697">
    <property type="entry name" value="Abhydrolase_6"/>
    <property type="match status" value="1"/>
</dbReference>
<dbReference type="PANTHER" id="PTHR43798:SF14">
    <property type="entry name" value="SERINE HYDROLASE-LIKE PROTEIN DDB_G0286239"/>
    <property type="match status" value="1"/>
</dbReference>
<evidence type="ECO:0000259" key="3">
    <source>
        <dbReference type="Pfam" id="PF12697"/>
    </source>
</evidence>
<accession>A0ABT6N0A8</accession>
<dbReference type="PRINTS" id="PR00412">
    <property type="entry name" value="EPOXHYDRLASE"/>
</dbReference>
<evidence type="ECO:0000256" key="1">
    <source>
        <dbReference type="ARBA" id="ARBA00008645"/>
    </source>
</evidence>
<evidence type="ECO:0000256" key="2">
    <source>
        <dbReference type="ARBA" id="ARBA00022801"/>
    </source>
</evidence>
<organism evidence="4 5">
    <name type="scientific">Sphingomonas oryzagri</name>
    <dbReference type="NCBI Taxonomy" id="3042314"/>
    <lineage>
        <taxon>Bacteria</taxon>
        <taxon>Pseudomonadati</taxon>
        <taxon>Pseudomonadota</taxon>
        <taxon>Alphaproteobacteria</taxon>
        <taxon>Sphingomonadales</taxon>
        <taxon>Sphingomonadaceae</taxon>
        <taxon>Sphingomonas</taxon>
    </lineage>
</organism>
<name>A0ABT6N0A8_9SPHN</name>
<dbReference type="Gene3D" id="3.40.50.1820">
    <property type="entry name" value="alpha/beta hydrolase"/>
    <property type="match status" value="1"/>
</dbReference>
<proteinExistence type="inferred from homology"/>
<dbReference type="InterPro" id="IPR000639">
    <property type="entry name" value="Epox_hydrolase-like"/>
</dbReference>
<reference evidence="4" key="1">
    <citation type="submission" date="2023-04" db="EMBL/GenBank/DDBJ databases">
        <title>Sphingomonas sp. MAHUQ-71 isolated from rice field.</title>
        <authorList>
            <person name="Huq M.A."/>
        </authorList>
    </citation>
    <scope>NUCLEOTIDE SEQUENCE</scope>
    <source>
        <strain evidence="4">MAHUQ-71</strain>
    </source>
</reference>
<dbReference type="PANTHER" id="PTHR43798">
    <property type="entry name" value="MONOACYLGLYCEROL LIPASE"/>
    <property type="match status" value="1"/>
</dbReference>
<gene>
    <name evidence="4" type="ORF">QGN17_08035</name>
</gene>
<dbReference type="InterPro" id="IPR050266">
    <property type="entry name" value="AB_hydrolase_sf"/>
</dbReference>
<keyword evidence="2 4" id="KW-0378">Hydrolase</keyword>
<comment type="similarity">
    <text evidence="1">Belongs to the AB hydrolase superfamily.</text>
</comment>
<dbReference type="InterPro" id="IPR029058">
    <property type="entry name" value="AB_hydrolase_fold"/>
</dbReference>
<protein>
    <submittedName>
        <fullName evidence="4">Alpha/beta hydrolase</fullName>
    </submittedName>
</protein>
<dbReference type="RefSeq" id="WP_281043959.1">
    <property type="nucleotide sequence ID" value="NZ_JARYGZ010000001.1"/>
</dbReference>
<comment type="caution">
    <text evidence="4">The sequence shown here is derived from an EMBL/GenBank/DDBJ whole genome shotgun (WGS) entry which is preliminary data.</text>
</comment>
<dbReference type="EMBL" id="JARYGZ010000001">
    <property type="protein sequence ID" value="MDH7638677.1"/>
    <property type="molecule type" value="Genomic_DNA"/>
</dbReference>
<dbReference type="SUPFAM" id="SSF53474">
    <property type="entry name" value="alpha/beta-Hydrolases"/>
    <property type="match status" value="1"/>
</dbReference>
<keyword evidence="5" id="KW-1185">Reference proteome</keyword>
<evidence type="ECO:0000313" key="5">
    <source>
        <dbReference type="Proteomes" id="UP001160625"/>
    </source>
</evidence>
<feature type="domain" description="AB hydrolase-1" evidence="3">
    <location>
        <begin position="29"/>
        <end position="277"/>
    </location>
</feature>
<dbReference type="InterPro" id="IPR000073">
    <property type="entry name" value="AB_hydrolase_1"/>
</dbReference>